<name>A0ACB6ZFU2_THEGA</name>
<reference evidence="1" key="1">
    <citation type="submission" date="2019-10" db="EMBL/GenBank/DDBJ databases">
        <authorList>
            <consortium name="DOE Joint Genome Institute"/>
            <person name="Kuo A."/>
            <person name="Miyauchi S."/>
            <person name="Kiss E."/>
            <person name="Drula E."/>
            <person name="Kohler A."/>
            <person name="Sanchez-Garcia M."/>
            <person name="Andreopoulos B."/>
            <person name="Barry K.W."/>
            <person name="Bonito G."/>
            <person name="Buee M."/>
            <person name="Carver A."/>
            <person name="Chen C."/>
            <person name="Cichocki N."/>
            <person name="Clum A."/>
            <person name="Culley D."/>
            <person name="Crous P.W."/>
            <person name="Fauchery L."/>
            <person name="Girlanda M."/>
            <person name="Hayes R."/>
            <person name="Keri Z."/>
            <person name="Labutti K."/>
            <person name="Lipzen A."/>
            <person name="Lombard V."/>
            <person name="Magnuson J."/>
            <person name="Maillard F."/>
            <person name="Morin E."/>
            <person name="Murat C."/>
            <person name="Nolan M."/>
            <person name="Ohm R."/>
            <person name="Pangilinan J."/>
            <person name="Pereira M."/>
            <person name="Perotto S."/>
            <person name="Peter M."/>
            <person name="Riley R."/>
            <person name="Sitrit Y."/>
            <person name="Stielow B."/>
            <person name="Szollosi G."/>
            <person name="Zifcakova L."/>
            <person name="Stursova M."/>
            <person name="Spatafora J.W."/>
            <person name="Tedersoo L."/>
            <person name="Vaario L.-M."/>
            <person name="Yamada A."/>
            <person name="Yan M."/>
            <person name="Wang P."/>
            <person name="Xu J."/>
            <person name="Bruns T."/>
            <person name="Baldrian P."/>
            <person name="Vilgalys R."/>
            <person name="Henrissat B."/>
            <person name="Grigoriev I.V."/>
            <person name="Hibbett D."/>
            <person name="Nagy L.G."/>
            <person name="Martin F.M."/>
        </authorList>
    </citation>
    <scope>NUCLEOTIDE SEQUENCE</scope>
    <source>
        <strain evidence="1">P2</strain>
    </source>
</reference>
<dbReference type="Proteomes" id="UP000886501">
    <property type="component" value="Unassembled WGS sequence"/>
</dbReference>
<dbReference type="EMBL" id="MU118021">
    <property type="protein sequence ID" value="KAF9648031.1"/>
    <property type="molecule type" value="Genomic_DNA"/>
</dbReference>
<keyword evidence="2" id="KW-1185">Reference proteome</keyword>
<gene>
    <name evidence="1" type="ORF">BDM02DRAFT_3097127</name>
</gene>
<evidence type="ECO:0000313" key="1">
    <source>
        <dbReference type="EMBL" id="KAF9648031.1"/>
    </source>
</evidence>
<accession>A0ACB6ZFU2</accession>
<reference evidence="1" key="2">
    <citation type="journal article" date="2020" name="Nat. Commun.">
        <title>Large-scale genome sequencing of mycorrhizal fungi provides insights into the early evolution of symbiotic traits.</title>
        <authorList>
            <person name="Miyauchi S."/>
            <person name="Kiss E."/>
            <person name="Kuo A."/>
            <person name="Drula E."/>
            <person name="Kohler A."/>
            <person name="Sanchez-Garcia M."/>
            <person name="Morin E."/>
            <person name="Andreopoulos B."/>
            <person name="Barry K.W."/>
            <person name="Bonito G."/>
            <person name="Buee M."/>
            <person name="Carver A."/>
            <person name="Chen C."/>
            <person name="Cichocki N."/>
            <person name="Clum A."/>
            <person name="Culley D."/>
            <person name="Crous P.W."/>
            <person name="Fauchery L."/>
            <person name="Girlanda M."/>
            <person name="Hayes R.D."/>
            <person name="Keri Z."/>
            <person name="LaButti K."/>
            <person name="Lipzen A."/>
            <person name="Lombard V."/>
            <person name="Magnuson J."/>
            <person name="Maillard F."/>
            <person name="Murat C."/>
            <person name="Nolan M."/>
            <person name="Ohm R.A."/>
            <person name="Pangilinan J."/>
            <person name="Pereira M.F."/>
            <person name="Perotto S."/>
            <person name="Peter M."/>
            <person name="Pfister S."/>
            <person name="Riley R."/>
            <person name="Sitrit Y."/>
            <person name="Stielow J.B."/>
            <person name="Szollosi G."/>
            <person name="Zifcakova L."/>
            <person name="Stursova M."/>
            <person name="Spatafora J.W."/>
            <person name="Tedersoo L."/>
            <person name="Vaario L.M."/>
            <person name="Yamada A."/>
            <person name="Yan M."/>
            <person name="Wang P."/>
            <person name="Xu J."/>
            <person name="Bruns T."/>
            <person name="Baldrian P."/>
            <person name="Vilgalys R."/>
            <person name="Dunand C."/>
            <person name="Henrissat B."/>
            <person name="Grigoriev I.V."/>
            <person name="Hibbett D."/>
            <person name="Nagy L.G."/>
            <person name="Martin F.M."/>
        </authorList>
    </citation>
    <scope>NUCLEOTIDE SEQUENCE</scope>
    <source>
        <strain evidence="1">P2</strain>
    </source>
</reference>
<organism evidence="1 2">
    <name type="scientific">Thelephora ganbajun</name>
    <name type="common">Ganba fungus</name>
    <dbReference type="NCBI Taxonomy" id="370292"/>
    <lineage>
        <taxon>Eukaryota</taxon>
        <taxon>Fungi</taxon>
        <taxon>Dikarya</taxon>
        <taxon>Basidiomycota</taxon>
        <taxon>Agaricomycotina</taxon>
        <taxon>Agaricomycetes</taxon>
        <taxon>Thelephorales</taxon>
        <taxon>Thelephoraceae</taxon>
        <taxon>Thelephora</taxon>
    </lineage>
</organism>
<protein>
    <submittedName>
        <fullName evidence="1">Uncharacterized protein</fullName>
    </submittedName>
</protein>
<sequence length="118" mass="13053">MEKHPSFPAVSHLLKKYPNVGGALFQTYNDLSLGQGWKDVQVLDLQTCSRPALRGIRPGSDVSVYVLPCWLSENLTMSLVHGAFEDMGGVTEFYMAITAEDSSIVYYKLSKGLVKPQL</sequence>
<comment type="caution">
    <text evidence="1">The sequence shown here is derived from an EMBL/GenBank/DDBJ whole genome shotgun (WGS) entry which is preliminary data.</text>
</comment>
<evidence type="ECO:0000313" key="2">
    <source>
        <dbReference type="Proteomes" id="UP000886501"/>
    </source>
</evidence>
<proteinExistence type="predicted"/>